<dbReference type="Pfam" id="PF13953">
    <property type="entry name" value="PapC_C"/>
    <property type="match status" value="1"/>
</dbReference>
<dbReference type="InterPro" id="IPR025949">
    <property type="entry name" value="PapC-like_C"/>
</dbReference>
<sequence>MIEETNTSFNVAAYRFSTEDYLSLNDAAQLQDSIKRQNYSNRSYDSNEALYADYQRTRNQVQISLNQPLQSGADNFGSIYISGTWQDYWNATGSSSNYNIGYNNSFTYGSYSLSLQRTYDQYGKKDDSVYLSLNIPLNVFSKDSSRGGGFSNINMGLRSDLKGGTSFNTSAGGNTQDNKVSYSVSAASNSGNYGNLNQISGYGSYNSEYGPLGLSTSFGDDNSKQYSASYNGGMILHSGGIAFAPGSIGDNDAIALVKASGAKGAGIGFGSSEIGSSGYGILPYMSAYRENRVYLDISTLENDVEIESTSEITVPRSGSIVLVDFATNEGRSLVLELQRSDKGFIPLGADVLNEKNESIGTVGQAGQAYVRGIEDQGTLHVVWGSDTSSKCDVTYKVSSEAQKVGLTTVLSNQVCQM</sequence>
<dbReference type="EMBL" id="FJXR01000004">
    <property type="protein sequence ID" value="CZU68098.1"/>
    <property type="molecule type" value="Genomic_DNA"/>
</dbReference>
<dbReference type="InterPro" id="IPR042186">
    <property type="entry name" value="FimD_plug_dom"/>
</dbReference>
<dbReference type="PANTHER" id="PTHR30451:SF3">
    <property type="entry name" value="OUTER MEMBRANE USHER PROTEIN HTRE-RELATED"/>
    <property type="match status" value="1"/>
</dbReference>
<evidence type="ECO:0000313" key="2">
    <source>
        <dbReference type="EMBL" id="CZU68098.1"/>
    </source>
</evidence>
<accession>A0A144ED56</accession>
<gene>
    <name evidence="2" type="primary">htrE_1</name>
    <name evidence="2" type="ORF">SAMEA2273318_01045</name>
</gene>
<dbReference type="Pfam" id="PF00577">
    <property type="entry name" value="Usher"/>
    <property type="match status" value="1"/>
</dbReference>
<dbReference type="GO" id="GO:0015473">
    <property type="term" value="F:fimbrial usher porin activity"/>
    <property type="evidence" value="ECO:0007669"/>
    <property type="project" value="InterPro"/>
</dbReference>
<evidence type="ECO:0000259" key="1">
    <source>
        <dbReference type="Pfam" id="PF13953"/>
    </source>
</evidence>
<reference evidence="2 3" key="1">
    <citation type="submission" date="2016-03" db="EMBL/GenBank/DDBJ databases">
        <authorList>
            <consortium name="Pathogen Informatics"/>
        </authorList>
    </citation>
    <scope>NUCLEOTIDE SEQUENCE [LARGE SCALE GENOMIC DNA]</scope>
    <source>
        <strain evidence="3">e1252</strain>
    </source>
</reference>
<organism evidence="2 3">
    <name type="scientific">Enterobacter cloacae</name>
    <dbReference type="NCBI Taxonomy" id="550"/>
    <lineage>
        <taxon>Bacteria</taxon>
        <taxon>Pseudomonadati</taxon>
        <taxon>Pseudomonadota</taxon>
        <taxon>Gammaproteobacteria</taxon>
        <taxon>Enterobacterales</taxon>
        <taxon>Enterobacteriaceae</taxon>
        <taxon>Enterobacter</taxon>
        <taxon>Enterobacter cloacae complex</taxon>
    </lineage>
</organism>
<dbReference type="Gene3D" id="2.60.40.2070">
    <property type="match status" value="1"/>
</dbReference>
<dbReference type="GO" id="GO:0009297">
    <property type="term" value="P:pilus assembly"/>
    <property type="evidence" value="ECO:0007669"/>
    <property type="project" value="InterPro"/>
</dbReference>
<dbReference type="AlphaFoldDB" id="A0A144ED56"/>
<dbReference type="PANTHER" id="PTHR30451">
    <property type="entry name" value="OUTER MEMBRANE USHER PROTEIN"/>
    <property type="match status" value="1"/>
</dbReference>
<feature type="domain" description="PapC-like C-terminal" evidence="1">
    <location>
        <begin position="335"/>
        <end position="398"/>
    </location>
</feature>
<dbReference type="InterPro" id="IPR000015">
    <property type="entry name" value="Fimb_usher"/>
</dbReference>
<dbReference type="Gene3D" id="2.60.40.2610">
    <property type="entry name" value="Outer membrane usher protein FimD, plug domain"/>
    <property type="match status" value="1"/>
</dbReference>
<dbReference type="GO" id="GO:0009279">
    <property type="term" value="C:cell outer membrane"/>
    <property type="evidence" value="ECO:0007669"/>
    <property type="project" value="TreeGrafter"/>
</dbReference>
<protein>
    <submittedName>
        <fullName evidence="2">Fimbrial outer membrane usher protein</fullName>
    </submittedName>
</protein>
<dbReference type="Proteomes" id="UP000076008">
    <property type="component" value="Unassembled WGS sequence"/>
</dbReference>
<dbReference type="InterPro" id="IPR043142">
    <property type="entry name" value="PapC-like_C_sf"/>
</dbReference>
<evidence type="ECO:0000313" key="3">
    <source>
        <dbReference type="Proteomes" id="UP000076008"/>
    </source>
</evidence>
<proteinExistence type="predicted"/>
<name>A0A144ED56_ENTCL</name>